<dbReference type="FunFam" id="1.10.238.20:FF:000001">
    <property type="entry name" value="General odorant-binding protein lush"/>
    <property type="match status" value="1"/>
</dbReference>
<dbReference type="InterPro" id="IPR006170">
    <property type="entry name" value="PBP/GOBP"/>
</dbReference>
<evidence type="ECO:0000256" key="2">
    <source>
        <dbReference type="ARBA" id="ARBA00008098"/>
    </source>
</evidence>
<dbReference type="GO" id="GO:0007608">
    <property type="term" value="P:sensory perception of smell"/>
    <property type="evidence" value="ECO:0007669"/>
    <property type="project" value="TreeGrafter"/>
</dbReference>
<keyword evidence="4" id="KW-0732">Signal</keyword>
<evidence type="ECO:0000313" key="5">
    <source>
        <dbReference type="EMBL" id="SOQ35719.1"/>
    </source>
</evidence>
<dbReference type="PANTHER" id="PTHR11857">
    <property type="entry name" value="ODORANT BINDING PROTEIN-RELATED"/>
    <property type="match status" value="1"/>
</dbReference>
<comment type="similarity">
    <text evidence="2">Belongs to the PBP/GOBP family.</text>
</comment>
<keyword evidence="3" id="KW-0964">Secreted</keyword>
<protein>
    <submittedName>
        <fullName evidence="5">SFRICE041875.2</fullName>
    </submittedName>
</protein>
<evidence type="ECO:0000256" key="4">
    <source>
        <dbReference type="ARBA" id="ARBA00022729"/>
    </source>
</evidence>
<dbReference type="Gene3D" id="1.10.238.20">
    <property type="entry name" value="Pheromone/general odorant binding protein domain"/>
    <property type="match status" value="1"/>
</dbReference>
<dbReference type="Pfam" id="PF01395">
    <property type="entry name" value="PBP_GOBP"/>
    <property type="match status" value="1"/>
</dbReference>
<organism evidence="5">
    <name type="scientific">Spodoptera frugiperda</name>
    <name type="common">Fall armyworm</name>
    <dbReference type="NCBI Taxonomy" id="7108"/>
    <lineage>
        <taxon>Eukaryota</taxon>
        <taxon>Metazoa</taxon>
        <taxon>Ecdysozoa</taxon>
        <taxon>Arthropoda</taxon>
        <taxon>Hexapoda</taxon>
        <taxon>Insecta</taxon>
        <taxon>Pterygota</taxon>
        <taxon>Neoptera</taxon>
        <taxon>Endopterygota</taxon>
        <taxon>Lepidoptera</taxon>
        <taxon>Glossata</taxon>
        <taxon>Ditrysia</taxon>
        <taxon>Noctuoidea</taxon>
        <taxon>Noctuidae</taxon>
        <taxon>Amphipyrinae</taxon>
        <taxon>Spodoptera</taxon>
    </lineage>
</organism>
<accession>A0A2H1V4I0</accession>
<dbReference type="GO" id="GO:0005615">
    <property type="term" value="C:extracellular space"/>
    <property type="evidence" value="ECO:0007669"/>
    <property type="project" value="TreeGrafter"/>
</dbReference>
<dbReference type="EMBL" id="ODYU01000620">
    <property type="protein sequence ID" value="SOQ35719.1"/>
    <property type="molecule type" value="Genomic_DNA"/>
</dbReference>
<name>A0A2H1V4I0_SPOFR</name>
<proteinExistence type="inferred from homology"/>
<dbReference type="AlphaFoldDB" id="A0A2H1V4I0"/>
<dbReference type="SUPFAM" id="SSF47565">
    <property type="entry name" value="Insect pheromone/odorant-binding proteins"/>
    <property type="match status" value="1"/>
</dbReference>
<comment type="subcellular location">
    <subcellularLocation>
        <location evidence="1">Secreted</location>
    </subcellularLocation>
</comment>
<evidence type="ECO:0000256" key="3">
    <source>
        <dbReference type="ARBA" id="ARBA00022525"/>
    </source>
</evidence>
<dbReference type="CDD" id="cd23992">
    <property type="entry name" value="PBP_GOBP"/>
    <property type="match status" value="1"/>
</dbReference>
<reference evidence="5" key="1">
    <citation type="submission" date="2016-07" db="EMBL/GenBank/DDBJ databases">
        <authorList>
            <person name="Bretaudeau A."/>
        </authorList>
    </citation>
    <scope>NUCLEOTIDE SEQUENCE</scope>
    <source>
        <strain evidence="5">Rice</strain>
        <tissue evidence="5">Whole body</tissue>
    </source>
</reference>
<dbReference type="InterPro" id="IPR036728">
    <property type="entry name" value="PBP_GOBP_sf"/>
</dbReference>
<sequence>MRSFVVFCIVLVAGVCATEKANKITSECIKESGVKSEVLAEAKKGNISDDAAFKAFTFCFFKKAGIVGEDGKLNRDVALAKLPSGVDKSEAEKLLDSCKSKTGKDAVDTVFEIFKCYQHGTKSHILFAS</sequence>
<evidence type="ECO:0000256" key="1">
    <source>
        <dbReference type="ARBA" id="ARBA00004613"/>
    </source>
</evidence>
<dbReference type="GO" id="GO:0005549">
    <property type="term" value="F:odorant binding"/>
    <property type="evidence" value="ECO:0007669"/>
    <property type="project" value="InterPro"/>
</dbReference>
<gene>
    <name evidence="5" type="primary">SFRICE041875.2</name>
    <name evidence="5" type="ORF">SFRICE_041875.2</name>
</gene>
<dbReference type="SMART" id="SM00708">
    <property type="entry name" value="PhBP"/>
    <property type="match status" value="1"/>
</dbReference>
<dbReference type="SMR" id="A0A2H1V4I0"/>